<dbReference type="AlphaFoldDB" id="A0A4U0TLA6"/>
<feature type="region of interest" description="Disordered" evidence="3">
    <location>
        <begin position="394"/>
        <end position="413"/>
    </location>
</feature>
<dbReference type="OrthoDB" id="1925334at2759"/>
<feature type="signal peptide" evidence="4">
    <location>
        <begin position="1"/>
        <end position="18"/>
    </location>
</feature>
<evidence type="ECO:0000313" key="6">
    <source>
        <dbReference type="EMBL" id="TKA22711.1"/>
    </source>
</evidence>
<comment type="caution">
    <text evidence="6">The sequence shown here is derived from an EMBL/GenBank/DDBJ whole genome shotgun (WGS) entry which is preliminary data.</text>
</comment>
<dbReference type="InterPro" id="IPR000262">
    <property type="entry name" value="FMN-dep_DH"/>
</dbReference>
<name>A0A4U0TLA6_9PEZI</name>
<proteinExistence type="predicted"/>
<dbReference type="InterPro" id="IPR037396">
    <property type="entry name" value="FMN_HAD"/>
</dbReference>
<dbReference type="PANTHER" id="PTHR10578:SF140">
    <property type="entry name" value="FMN HYDROXY ACID DEHYDROGENASE DOMAIN-CONTAINING PROTEIN"/>
    <property type="match status" value="1"/>
</dbReference>
<accession>A0A4U0TLA6</accession>
<evidence type="ECO:0000259" key="5">
    <source>
        <dbReference type="PROSITE" id="PS51349"/>
    </source>
</evidence>
<dbReference type="PANTHER" id="PTHR10578">
    <property type="entry name" value="S -2-HYDROXY-ACID OXIDASE-RELATED"/>
    <property type="match status" value="1"/>
</dbReference>
<feature type="domain" description="FMN hydroxy acid dehydrogenase" evidence="5">
    <location>
        <begin position="42"/>
        <end position="379"/>
    </location>
</feature>
<evidence type="ECO:0000256" key="2">
    <source>
        <dbReference type="ARBA" id="ARBA00023002"/>
    </source>
</evidence>
<sequence>MWANCFLPGLALCLEATAVMIDKEGLPDTGLDTSNWTTGELPPISDMIDINDMQFAAKNTLSGKNYAYYRTAALDEVTYQANLFIWEKIRLNGFSFVDVSDINLNTSILGYNFSAPFFIAPAAKAGKASAGAETNLAKAAGAAGILYVPSISSSENTSTIGAAAVDGQVMFHQEYIWSNKTKLQDELDEIEAAGFKAIFLTVDNTGVNGIRDRSMRFTSGSNSDHSATFTIEALNQLRNMTSLPIVPKGVKTAHDVKLCADLGFPAVYISNHGGRVVDMAPTAVEVLLDVHKQYPEVFDQIEIYADGGVRRATHVLTLLALGARAVGLGRPFMFANVYGEEGVTKAIDILTLELTTTMALMGQPDIAGYRGNTTFINTRQVELEYFGAPLDVDPSSSPTSIPSVSSGNATSRQ</sequence>
<feature type="compositionally biased region" description="Low complexity" evidence="3">
    <location>
        <begin position="394"/>
        <end position="406"/>
    </location>
</feature>
<dbReference type="PROSITE" id="PS51349">
    <property type="entry name" value="FMN_HYDROXY_ACID_DH_2"/>
    <property type="match status" value="1"/>
</dbReference>
<dbReference type="InterPro" id="IPR013785">
    <property type="entry name" value="Aldolase_TIM"/>
</dbReference>
<reference evidence="6 7" key="1">
    <citation type="submission" date="2017-03" db="EMBL/GenBank/DDBJ databases">
        <title>Genomes of endolithic fungi from Antarctica.</title>
        <authorList>
            <person name="Coleine C."/>
            <person name="Masonjones S."/>
            <person name="Stajich J.E."/>
        </authorList>
    </citation>
    <scope>NUCLEOTIDE SEQUENCE [LARGE SCALE GENOMIC DNA]</scope>
    <source>
        <strain evidence="6 7">CCFEE 6315</strain>
    </source>
</reference>
<dbReference type="EMBL" id="NAJL01000068">
    <property type="protein sequence ID" value="TKA22711.1"/>
    <property type="molecule type" value="Genomic_DNA"/>
</dbReference>
<evidence type="ECO:0000256" key="4">
    <source>
        <dbReference type="SAM" id="SignalP"/>
    </source>
</evidence>
<organism evidence="6 7">
    <name type="scientific">Salinomyces thailandicus</name>
    <dbReference type="NCBI Taxonomy" id="706561"/>
    <lineage>
        <taxon>Eukaryota</taxon>
        <taxon>Fungi</taxon>
        <taxon>Dikarya</taxon>
        <taxon>Ascomycota</taxon>
        <taxon>Pezizomycotina</taxon>
        <taxon>Dothideomycetes</taxon>
        <taxon>Dothideomycetidae</taxon>
        <taxon>Mycosphaerellales</taxon>
        <taxon>Teratosphaeriaceae</taxon>
        <taxon>Salinomyces</taxon>
    </lineage>
</organism>
<evidence type="ECO:0000256" key="1">
    <source>
        <dbReference type="ARBA" id="ARBA00001917"/>
    </source>
</evidence>
<feature type="chain" id="PRO_5020224651" description="FMN hydroxy acid dehydrogenase domain-containing protein" evidence="4">
    <location>
        <begin position="19"/>
        <end position="413"/>
    </location>
</feature>
<dbReference type="Gene3D" id="3.20.20.70">
    <property type="entry name" value="Aldolase class I"/>
    <property type="match status" value="1"/>
</dbReference>
<evidence type="ECO:0000313" key="7">
    <source>
        <dbReference type="Proteomes" id="UP000308549"/>
    </source>
</evidence>
<comment type="cofactor">
    <cofactor evidence="1">
        <name>FMN</name>
        <dbReference type="ChEBI" id="CHEBI:58210"/>
    </cofactor>
</comment>
<dbReference type="Proteomes" id="UP000308549">
    <property type="component" value="Unassembled WGS sequence"/>
</dbReference>
<protein>
    <recommendedName>
        <fullName evidence="5">FMN hydroxy acid dehydrogenase domain-containing protein</fullName>
    </recommendedName>
</protein>
<keyword evidence="4" id="KW-0732">Signal</keyword>
<gene>
    <name evidence="6" type="ORF">B0A50_07804</name>
</gene>
<keyword evidence="7" id="KW-1185">Reference proteome</keyword>
<dbReference type="GO" id="GO:0016491">
    <property type="term" value="F:oxidoreductase activity"/>
    <property type="evidence" value="ECO:0007669"/>
    <property type="project" value="UniProtKB-KW"/>
</dbReference>
<dbReference type="SUPFAM" id="SSF51395">
    <property type="entry name" value="FMN-linked oxidoreductases"/>
    <property type="match status" value="1"/>
</dbReference>
<dbReference type="Pfam" id="PF01070">
    <property type="entry name" value="FMN_dh"/>
    <property type="match status" value="2"/>
</dbReference>
<keyword evidence="2" id="KW-0560">Oxidoreductase</keyword>
<evidence type="ECO:0000256" key="3">
    <source>
        <dbReference type="SAM" id="MobiDB-lite"/>
    </source>
</evidence>